<dbReference type="InterPro" id="IPR044922">
    <property type="entry name" value="DUF2063_N_sf"/>
</dbReference>
<organism evidence="2 3">
    <name type="scientific">Marinobacterium mangrovicola</name>
    <dbReference type="NCBI Taxonomy" id="1476959"/>
    <lineage>
        <taxon>Bacteria</taxon>
        <taxon>Pseudomonadati</taxon>
        <taxon>Pseudomonadota</taxon>
        <taxon>Gammaproteobacteria</taxon>
        <taxon>Oceanospirillales</taxon>
        <taxon>Oceanospirillaceae</taxon>
        <taxon>Marinobacterium</taxon>
    </lineage>
</organism>
<accession>A0A4R1GCR3</accession>
<proteinExistence type="predicted"/>
<gene>
    <name evidence="2" type="ORF">CLV83_2767</name>
</gene>
<dbReference type="Proteomes" id="UP000294546">
    <property type="component" value="Unassembled WGS sequence"/>
</dbReference>
<dbReference type="Gene3D" id="1.10.150.690">
    <property type="entry name" value="DUF2063"/>
    <property type="match status" value="1"/>
</dbReference>
<dbReference type="RefSeq" id="WP_132293344.1">
    <property type="nucleotide sequence ID" value="NZ_SMFU01000009.1"/>
</dbReference>
<protein>
    <submittedName>
        <fullName evidence="2">Putative DNA-binding protein</fullName>
    </submittedName>
</protein>
<dbReference type="EMBL" id="SMFU01000009">
    <property type="protein sequence ID" value="TCK05834.1"/>
    <property type="molecule type" value="Genomic_DNA"/>
</dbReference>
<dbReference type="AlphaFoldDB" id="A0A4R1GCR3"/>
<keyword evidence="3" id="KW-1185">Reference proteome</keyword>
<reference evidence="2 3" key="1">
    <citation type="submission" date="2019-03" db="EMBL/GenBank/DDBJ databases">
        <title>Genomic Encyclopedia of Archaeal and Bacterial Type Strains, Phase II (KMG-II): from individual species to whole genera.</title>
        <authorList>
            <person name="Goeker M."/>
        </authorList>
    </citation>
    <scope>NUCLEOTIDE SEQUENCE [LARGE SCALE GENOMIC DNA]</scope>
    <source>
        <strain evidence="2 3">DSM 27697</strain>
    </source>
</reference>
<evidence type="ECO:0000259" key="1">
    <source>
        <dbReference type="Pfam" id="PF09836"/>
    </source>
</evidence>
<feature type="domain" description="Putative DNA-binding" evidence="1">
    <location>
        <begin position="9"/>
        <end position="100"/>
    </location>
</feature>
<evidence type="ECO:0000313" key="2">
    <source>
        <dbReference type="EMBL" id="TCK05834.1"/>
    </source>
</evidence>
<dbReference type="InterPro" id="IPR018640">
    <property type="entry name" value="DUF2063"/>
</dbReference>
<keyword evidence="2" id="KW-0238">DNA-binding</keyword>
<dbReference type="OrthoDB" id="4146344at2"/>
<name>A0A4R1GCR3_9GAMM</name>
<comment type="caution">
    <text evidence="2">The sequence shown here is derived from an EMBL/GenBank/DDBJ whole genome shotgun (WGS) entry which is preliminary data.</text>
</comment>
<dbReference type="Pfam" id="PF09836">
    <property type="entry name" value="DUF2063"/>
    <property type="match status" value="1"/>
</dbReference>
<sequence>MDIKANSDSRFQHALLNPELAPPDGVSAWDSETGSKRFDVYRNNVIVSLIDALANCFDVVKQLVGEPFFRAMAREFLRDPANLPASPVLAHYGERFPAFIADFEPAATLPYLSDVAQLEWLRLQSLHAADANSADSKHLSTVVKKALSNETGCIPFKLFFHPSLALFKSRYAAVSIWAAHQGLAKLANIDPNTPEQALILRPELEVETIPLSHESADFIDRCMAGEPLRNPPLGPTLELLVQKGAITGIALFEEE</sequence>
<dbReference type="GO" id="GO:0003677">
    <property type="term" value="F:DNA binding"/>
    <property type="evidence" value="ECO:0007669"/>
    <property type="project" value="UniProtKB-KW"/>
</dbReference>
<evidence type="ECO:0000313" key="3">
    <source>
        <dbReference type="Proteomes" id="UP000294546"/>
    </source>
</evidence>